<accession>A0A7E5WSJ2</accession>
<dbReference type="AlphaFoldDB" id="A0A7E5WSJ2"/>
<reference evidence="3" key="1">
    <citation type="submission" date="2025-08" db="UniProtKB">
        <authorList>
            <consortium name="RefSeq"/>
        </authorList>
    </citation>
    <scope>IDENTIFICATION</scope>
</reference>
<feature type="coiled-coil region" evidence="1">
    <location>
        <begin position="179"/>
        <end position="213"/>
    </location>
</feature>
<dbReference type="Proteomes" id="UP000322000">
    <property type="component" value="Chromosome 23"/>
</dbReference>
<protein>
    <submittedName>
        <fullName evidence="3">Activity-regulated cytoskeleton associated protein 2-like</fullName>
    </submittedName>
</protein>
<dbReference type="KEGG" id="tnl:113504849"/>
<evidence type="ECO:0000313" key="2">
    <source>
        <dbReference type="Proteomes" id="UP000322000"/>
    </source>
</evidence>
<name>A0A7E5WSJ2_TRINI</name>
<dbReference type="OrthoDB" id="6783748at2759"/>
<evidence type="ECO:0000256" key="1">
    <source>
        <dbReference type="SAM" id="Coils"/>
    </source>
</evidence>
<proteinExistence type="predicted"/>
<keyword evidence="1" id="KW-0175">Coiled coil</keyword>
<gene>
    <name evidence="3" type="primary">LOC113504849</name>
</gene>
<dbReference type="GeneID" id="113504849"/>
<dbReference type="InParanoid" id="A0A7E5WSJ2"/>
<dbReference type="RefSeq" id="XP_026743131.1">
    <property type="nucleotide sequence ID" value="XM_026887330.1"/>
</dbReference>
<organism evidence="2 3">
    <name type="scientific">Trichoplusia ni</name>
    <name type="common">Cabbage looper</name>
    <dbReference type="NCBI Taxonomy" id="7111"/>
    <lineage>
        <taxon>Eukaryota</taxon>
        <taxon>Metazoa</taxon>
        <taxon>Ecdysozoa</taxon>
        <taxon>Arthropoda</taxon>
        <taxon>Hexapoda</taxon>
        <taxon>Insecta</taxon>
        <taxon>Pterygota</taxon>
        <taxon>Neoptera</taxon>
        <taxon>Endopterygota</taxon>
        <taxon>Lepidoptera</taxon>
        <taxon>Glossata</taxon>
        <taxon>Ditrysia</taxon>
        <taxon>Noctuoidea</taxon>
        <taxon>Noctuidae</taxon>
        <taxon>Plusiinae</taxon>
        <taxon>Trichoplusia</taxon>
    </lineage>
</organism>
<keyword evidence="2" id="KW-1185">Reference proteome</keyword>
<sequence length="303" mass="34594">MNKEITEAEAMEFSKEQFKSLLETIQTQRRSSFVTCKVSYDGTRDRETVETFLSVATAFKAVENISDEVAIMSVPLILKGEAAIWWSYSRKEVNTWAEFQEKLRFNFAPRRPAYIIYQDIMGNKQEENELTDKFLLKKRALFGQLPEPSHSESQQLDMIYGLLRLKIRWSIPRDSISTYEDLMTAARRVEQLLEEEETIAALSNERLQEKKKKKKSKKARCGLCRLRGHSAQVCRMGRQQGPNAIVPAVQESPLSPTSSATSDVAPPSQPTLSCQDCGVLGVIRSNCQSCLIKTQTPRNIRFW</sequence>
<evidence type="ECO:0000313" key="3">
    <source>
        <dbReference type="RefSeq" id="XP_026743131.1"/>
    </source>
</evidence>